<evidence type="ECO:0000313" key="6">
    <source>
        <dbReference type="EMBL" id="EIM28944.1"/>
    </source>
</evidence>
<evidence type="ECO:0000259" key="5">
    <source>
        <dbReference type="Pfam" id="PF02397"/>
    </source>
</evidence>
<evidence type="ECO:0000256" key="1">
    <source>
        <dbReference type="ARBA" id="ARBA00006464"/>
    </source>
</evidence>
<dbReference type="Pfam" id="PF02397">
    <property type="entry name" value="Bac_transf"/>
    <property type="match status" value="1"/>
</dbReference>
<evidence type="ECO:0000256" key="3">
    <source>
        <dbReference type="SAM" id="MobiDB-lite"/>
    </source>
</evidence>
<sequence>MLKSQAQGRLSTVLRLGSEATRRLFDIVFSALCLILLAPALLLIVAAIWLESGRPIFFKQVRLGKHGRPFHMYKFRKFHKDSGTSGPPLTLQKDPRLTSVGNFLASSKFDELPQLWNTLRGDMSVIGPRPESMAFADCFTGTFTEVLDHKPGILGPSQVTFRNENALYPRDSDPTEFYRREIFPAKALIDLQYYSQRSFLQDIMWLVYGVLAVLRIGPRLPRAKLANVHGESPHVMIPPPKSPLTIHNAAKTRGTEA</sequence>
<dbReference type="STRING" id="864069.MicloDRAFT_00025920"/>
<reference evidence="6 7" key="1">
    <citation type="submission" date="2012-02" db="EMBL/GenBank/DDBJ databases">
        <title>Improved High-Quality Draft sequence of Microvirga sp. WSM3557.</title>
        <authorList>
            <consortium name="US DOE Joint Genome Institute"/>
            <person name="Lucas S."/>
            <person name="Han J."/>
            <person name="Lapidus A."/>
            <person name="Cheng J.-F."/>
            <person name="Goodwin L."/>
            <person name="Pitluck S."/>
            <person name="Peters L."/>
            <person name="Zhang X."/>
            <person name="Detter J.C."/>
            <person name="Han C."/>
            <person name="Tapia R."/>
            <person name="Land M."/>
            <person name="Hauser L."/>
            <person name="Kyrpides N."/>
            <person name="Ivanova N."/>
            <person name="Pagani I."/>
            <person name="Brau L."/>
            <person name="Yates R."/>
            <person name="O'Hara G."/>
            <person name="Rui T."/>
            <person name="Howieson J."/>
            <person name="Reeve W."/>
            <person name="Woyke T."/>
        </authorList>
    </citation>
    <scope>NUCLEOTIDE SEQUENCE [LARGE SCALE GENOMIC DNA]</scope>
    <source>
        <strain evidence="6 7">WSM3557</strain>
    </source>
</reference>
<dbReference type="RefSeq" id="WP_009491674.1">
    <property type="nucleotide sequence ID" value="NZ_CP141048.1"/>
</dbReference>
<keyword evidence="2" id="KW-0270">Exopolysaccharide synthesis</keyword>
<dbReference type="eggNOG" id="COG2148">
    <property type="taxonomic scope" value="Bacteria"/>
</dbReference>
<name>I4YYA2_9HYPH</name>
<evidence type="ECO:0000256" key="4">
    <source>
        <dbReference type="SAM" id="Phobius"/>
    </source>
</evidence>
<organism evidence="6 7">
    <name type="scientific">Microvirga lotononidis</name>
    <dbReference type="NCBI Taxonomy" id="864069"/>
    <lineage>
        <taxon>Bacteria</taxon>
        <taxon>Pseudomonadati</taxon>
        <taxon>Pseudomonadota</taxon>
        <taxon>Alphaproteobacteria</taxon>
        <taxon>Hyphomicrobiales</taxon>
        <taxon>Methylobacteriaceae</taxon>
        <taxon>Microvirga</taxon>
    </lineage>
</organism>
<dbReference type="GO" id="GO:0000271">
    <property type="term" value="P:polysaccharide biosynthetic process"/>
    <property type="evidence" value="ECO:0007669"/>
    <property type="project" value="UniProtKB-KW"/>
</dbReference>
<comment type="similarity">
    <text evidence="1">Belongs to the bacterial sugar transferase family.</text>
</comment>
<accession>I4YYA2</accession>
<dbReference type="InterPro" id="IPR003362">
    <property type="entry name" value="Bact_transf"/>
</dbReference>
<keyword evidence="7" id="KW-1185">Reference proteome</keyword>
<feature type="domain" description="Bacterial sugar transferase" evidence="5">
    <location>
        <begin position="22"/>
        <end position="214"/>
    </location>
</feature>
<dbReference type="HOGENOM" id="CLU_024920_1_2_5"/>
<dbReference type="EMBL" id="JH660642">
    <property type="protein sequence ID" value="EIM28944.1"/>
    <property type="molecule type" value="Genomic_DNA"/>
</dbReference>
<feature type="region of interest" description="Disordered" evidence="3">
    <location>
        <begin position="234"/>
        <end position="257"/>
    </location>
</feature>
<feature type="transmembrane region" description="Helical" evidence="4">
    <location>
        <begin position="24"/>
        <end position="50"/>
    </location>
</feature>
<proteinExistence type="inferred from homology"/>
<gene>
    <name evidence="6" type="ORF">MicloDRAFT_00025920</name>
</gene>
<protein>
    <submittedName>
        <fullName evidence="6">Glycosyl transferase possibly involved in lipopolysaccharide synthesis</fullName>
    </submittedName>
</protein>
<dbReference type="AlphaFoldDB" id="I4YYA2"/>
<dbReference type="PANTHER" id="PTHR30576:SF20">
    <property type="entry name" value="QUINOVOSAMINEPHOSPHOTRANSFERAE-RELATED"/>
    <property type="match status" value="1"/>
</dbReference>
<dbReference type="GO" id="GO:0016780">
    <property type="term" value="F:phosphotransferase activity, for other substituted phosphate groups"/>
    <property type="evidence" value="ECO:0007669"/>
    <property type="project" value="TreeGrafter"/>
</dbReference>
<dbReference type="Proteomes" id="UP000003947">
    <property type="component" value="Unassembled WGS sequence"/>
</dbReference>
<dbReference type="PANTHER" id="PTHR30576">
    <property type="entry name" value="COLANIC BIOSYNTHESIS UDP-GLUCOSE LIPID CARRIER TRANSFERASE"/>
    <property type="match status" value="1"/>
</dbReference>
<keyword evidence="4" id="KW-0472">Membrane</keyword>
<keyword evidence="4" id="KW-1133">Transmembrane helix</keyword>
<keyword evidence="4" id="KW-0812">Transmembrane</keyword>
<evidence type="ECO:0000256" key="2">
    <source>
        <dbReference type="ARBA" id="ARBA00023169"/>
    </source>
</evidence>
<dbReference type="OrthoDB" id="9808602at2"/>
<evidence type="ECO:0000313" key="7">
    <source>
        <dbReference type="Proteomes" id="UP000003947"/>
    </source>
</evidence>
<keyword evidence="6" id="KW-0808">Transferase</keyword>
<dbReference type="PATRIC" id="fig|864069.3.peg.2801"/>